<dbReference type="EMBL" id="BLAE01000019">
    <property type="protein sequence ID" value="GES10162.1"/>
    <property type="molecule type" value="Genomic_DNA"/>
</dbReference>
<keyword evidence="2" id="KW-1185">Reference proteome</keyword>
<dbReference type="Proteomes" id="UP000331127">
    <property type="component" value="Unassembled WGS sequence"/>
</dbReference>
<gene>
    <name evidence="1" type="ORF">Amac_037590</name>
</gene>
<evidence type="ECO:0000313" key="2">
    <source>
        <dbReference type="Proteomes" id="UP000331127"/>
    </source>
</evidence>
<sequence length="387" mass="42508">MSIEGVDFALRRRAEERDRISNDLLDLDSHPGYQLLDGARLTGETRRRWDETQARAVTLWWLFDAYRKVLDRAQQLRAGKPDLAALTGLLSGPSVELKPENVPVEKRSLLRAAGEWITLDTVVARMDAAYRDIAATVAAADDAWSALLPRLDEADRARRSAQDLLRDLEGTDPDLDRISAGIDRIRAAVTADPLGSAALGAELDGLLADLTARRGLLEQAARIRVEYGDRARRLGDRIAQVAEAEIEARSIRDTVLVKIASPALPTLPDQAAALLDRLGVLATARDRWLELVNRLTELESAVDEALALARTATESMAGLIGRRNELRGRLEAYHAKVARLGYAEDAALRELYGEARTLLWTAPCDLRQATVAISAYQRAISRIGGAE</sequence>
<proteinExistence type="predicted"/>
<accession>A0A5M3WPV3</accession>
<dbReference type="RefSeq" id="WP_155355623.1">
    <property type="nucleotide sequence ID" value="NZ_BAAAHL010000055.1"/>
</dbReference>
<organism evidence="1 2">
    <name type="scientific">Acrocarpospora macrocephala</name>
    <dbReference type="NCBI Taxonomy" id="150177"/>
    <lineage>
        <taxon>Bacteria</taxon>
        <taxon>Bacillati</taxon>
        <taxon>Actinomycetota</taxon>
        <taxon>Actinomycetes</taxon>
        <taxon>Streptosporangiales</taxon>
        <taxon>Streptosporangiaceae</taxon>
        <taxon>Acrocarpospora</taxon>
    </lineage>
</organism>
<comment type="caution">
    <text evidence="1">The sequence shown here is derived from an EMBL/GenBank/DDBJ whole genome shotgun (WGS) entry which is preliminary data.</text>
</comment>
<name>A0A5M3WPV3_9ACTN</name>
<reference evidence="1 2" key="1">
    <citation type="submission" date="2019-10" db="EMBL/GenBank/DDBJ databases">
        <title>Whole genome shotgun sequence of Acrocarpospora macrocephala NBRC 16266.</title>
        <authorList>
            <person name="Ichikawa N."/>
            <person name="Kimura A."/>
            <person name="Kitahashi Y."/>
            <person name="Komaki H."/>
            <person name="Oguchi A."/>
        </authorList>
    </citation>
    <scope>NUCLEOTIDE SEQUENCE [LARGE SCALE GENOMIC DNA]</scope>
    <source>
        <strain evidence="1 2">NBRC 16266</strain>
    </source>
</reference>
<dbReference type="AlphaFoldDB" id="A0A5M3WPV3"/>
<protein>
    <submittedName>
        <fullName evidence="1">Uncharacterized protein</fullName>
    </submittedName>
</protein>
<evidence type="ECO:0000313" key="1">
    <source>
        <dbReference type="EMBL" id="GES10162.1"/>
    </source>
</evidence>
<dbReference type="OrthoDB" id="3375894at2"/>